<evidence type="ECO:0000313" key="2">
    <source>
        <dbReference type="EMBL" id="CEI63196.1"/>
    </source>
</evidence>
<dbReference type="PANTHER" id="PTHR40788">
    <property type="entry name" value="CLR5 DOMAIN-CONTAINING PROTEIN-RELATED"/>
    <property type="match status" value="1"/>
</dbReference>
<evidence type="ECO:0000313" key="3">
    <source>
        <dbReference type="Proteomes" id="UP000245910"/>
    </source>
</evidence>
<dbReference type="AlphaFoldDB" id="A0A2L2TJH3"/>
<accession>A0A2L2TJH3</accession>
<protein>
    <submittedName>
        <fullName evidence="2">Uncharacterized protein</fullName>
    </submittedName>
</protein>
<dbReference type="STRING" id="56646.A0A2L2TJH3"/>
<dbReference type="EMBL" id="LN649230">
    <property type="protein sequence ID" value="CEI63196.1"/>
    <property type="molecule type" value="Genomic_DNA"/>
</dbReference>
<organism evidence="2 3">
    <name type="scientific">Fusarium venenatum</name>
    <dbReference type="NCBI Taxonomy" id="56646"/>
    <lineage>
        <taxon>Eukaryota</taxon>
        <taxon>Fungi</taxon>
        <taxon>Dikarya</taxon>
        <taxon>Ascomycota</taxon>
        <taxon>Pezizomycotina</taxon>
        <taxon>Sordariomycetes</taxon>
        <taxon>Hypocreomycetidae</taxon>
        <taxon>Hypocreales</taxon>
        <taxon>Nectriaceae</taxon>
        <taxon>Fusarium</taxon>
    </lineage>
</organism>
<name>A0A2L2TJH3_9HYPO</name>
<dbReference type="PANTHER" id="PTHR40788:SF2">
    <property type="entry name" value="CLR5 DOMAIN-CONTAINING PROTEIN"/>
    <property type="match status" value="1"/>
</dbReference>
<keyword evidence="3" id="KW-1185">Reference proteome</keyword>
<evidence type="ECO:0000256" key="1">
    <source>
        <dbReference type="SAM" id="MobiDB-lite"/>
    </source>
</evidence>
<feature type="region of interest" description="Disordered" evidence="1">
    <location>
        <begin position="454"/>
        <end position="496"/>
    </location>
</feature>
<dbReference type="Proteomes" id="UP000245910">
    <property type="component" value="Chromosome II"/>
</dbReference>
<reference evidence="3" key="1">
    <citation type="submission" date="2014-10" db="EMBL/GenBank/DDBJ databases">
        <authorList>
            <person name="King R."/>
        </authorList>
    </citation>
    <scope>NUCLEOTIDE SEQUENCE [LARGE SCALE GENOMIC DNA]</scope>
    <source>
        <strain evidence="3">A3/5</strain>
    </source>
</reference>
<proteinExistence type="predicted"/>
<sequence length="603" mass="70404">MHVGQVTEGGLNPPCIDELTMILNGVTTPEEYGKMVPWEADAFSDEAGWIYEGIQFWEIPQDKLTSSDYPVQLEPVLKTGIDELGHTSMAIMALEAPYKVPFDLDLNRLTSLLKAHMSAMEDHIWYLREDPEYFRVEMLEKMDHSYESVPDEKGKPHPLAHKVNEEKLWGSMIMTRLYRQARKLAELQREYKDEIKLTEELPHEYKEALFYFLYCLRQATNDAIKMFTVEFECSYPLKKWCYYRFTWPFEEDGCSVYDGRPRSFYTEDQNSLLYLKEMLGLDEESWIRQSTMIDELERLLKTTPEVDKLISARVYKDLSYLSEHEKRLKPLRDFGTIIRGGRIPVAPLGRIANPTGGKFKYPYEKRRTKDTVHALRQAEANLDIVWAELERLKEANVTQFRDLALYRLLSQPRSLRMTAEWVEPEQSNKKGQPSTDYDLWFLNRPLSNLFLGESEQPTQKIDKTTKKMKAKTKGEPSKTQNGDTRTVEVPEPETVDQQPTFAVDARALKVFRTLFFNPDVTSTPGEIAWNDFLHAMGSTGFQMEKLYGSVWNFQPTELDVERGIHFHEPHQKGKIDFQIARRHGRRLARTYGWHGEIFTLKKK</sequence>